<protein>
    <submittedName>
        <fullName evidence="2">Cellulose biosynthesis protein BcsQ</fullName>
    </submittedName>
</protein>
<dbReference type="InterPro" id="IPR050678">
    <property type="entry name" value="DNA_Partitioning_ATPase"/>
</dbReference>
<evidence type="ECO:0000259" key="1">
    <source>
        <dbReference type="Pfam" id="PF13614"/>
    </source>
</evidence>
<dbReference type="Proteomes" id="UP000275461">
    <property type="component" value="Unassembled WGS sequence"/>
</dbReference>
<dbReference type="CDD" id="cd02042">
    <property type="entry name" value="ParAB_family"/>
    <property type="match status" value="1"/>
</dbReference>
<dbReference type="RefSeq" id="WP_121442711.1">
    <property type="nucleotide sequence ID" value="NZ_RCDA01000003.1"/>
</dbReference>
<dbReference type="InterPro" id="IPR025669">
    <property type="entry name" value="AAA_dom"/>
</dbReference>
<comment type="caution">
    <text evidence="2">The sequence shown here is derived from an EMBL/GenBank/DDBJ whole genome shotgun (WGS) entry which is preliminary data.</text>
</comment>
<dbReference type="InterPro" id="IPR027417">
    <property type="entry name" value="P-loop_NTPase"/>
</dbReference>
<gene>
    <name evidence="2" type="ORF">DFR31_2191</name>
</gene>
<reference evidence="2 3" key="1">
    <citation type="submission" date="2018-10" db="EMBL/GenBank/DDBJ databases">
        <title>Genomic Encyclopedia of Type Strains, Phase IV (KMG-IV): sequencing the most valuable type-strain genomes for metagenomic binning, comparative biology and taxonomic classification.</title>
        <authorList>
            <person name="Goeker M."/>
        </authorList>
    </citation>
    <scope>NUCLEOTIDE SEQUENCE [LARGE SCALE GENOMIC DNA]</scope>
    <source>
        <strain evidence="2 3">DSM 12769</strain>
    </source>
</reference>
<organism evidence="2 3">
    <name type="scientific">Alkalispirillum mobile</name>
    <dbReference type="NCBI Taxonomy" id="85925"/>
    <lineage>
        <taxon>Bacteria</taxon>
        <taxon>Pseudomonadati</taxon>
        <taxon>Pseudomonadota</taxon>
        <taxon>Gammaproteobacteria</taxon>
        <taxon>Chromatiales</taxon>
        <taxon>Ectothiorhodospiraceae</taxon>
        <taxon>Alkalispirillum</taxon>
    </lineage>
</organism>
<proteinExistence type="predicted"/>
<keyword evidence="3" id="KW-1185">Reference proteome</keyword>
<dbReference type="PANTHER" id="PTHR13696">
    <property type="entry name" value="P-LOOP CONTAINING NUCLEOSIDE TRIPHOSPHATE HYDROLASE"/>
    <property type="match status" value="1"/>
</dbReference>
<dbReference type="OrthoDB" id="9799330at2"/>
<dbReference type="Gene3D" id="3.40.50.300">
    <property type="entry name" value="P-loop containing nucleotide triphosphate hydrolases"/>
    <property type="match status" value="1"/>
</dbReference>
<dbReference type="EMBL" id="RCDA01000003">
    <property type="protein sequence ID" value="RLK48312.1"/>
    <property type="molecule type" value="Genomic_DNA"/>
</dbReference>
<feature type="domain" description="AAA" evidence="1">
    <location>
        <begin position="1"/>
        <end position="163"/>
    </location>
</feature>
<dbReference type="Pfam" id="PF13614">
    <property type="entry name" value="AAA_31"/>
    <property type="match status" value="1"/>
</dbReference>
<name>A0A498BYC4_9GAMM</name>
<sequence length="254" mass="28576">MEVIACYNLKGGVGKTAAAVNLAWLAARDGLPTVFWDLDVQGAASWYLGVDEGLEGKPRKLISGKRPIGRELRETEWDNLQLLPADESYRHLDLRLEEKGDPDRLQGLLEPLSETYALAVLDCPPSFSRLSENVFRVASRVLVPLVPTPLSLRAWQQLRAFFKAHDLPRSKLLPFWSMADRRRSLHRQLLERPPLNMKRLLGPAIPYSTQVEQMGVHRQPLPAFAPSSPAARAYEALWAEVRDHLKGLPGHRLG</sequence>
<accession>A0A498BYC4</accession>
<dbReference type="AlphaFoldDB" id="A0A498BYC4"/>
<evidence type="ECO:0000313" key="2">
    <source>
        <dbReference type="EMBL" id="RLK48312.1"/>
    </source>
</evidence>
<evidence type="ECO:0000313" key="3">
    <source>
        <dbReference type="Proteomes" id="UP000275461"/>
    </source>
</evidence>
<dbReference type="PANTHER" id="PTHR13696:SF52">
    <property type="entry name" value="PARA FAMILY PROTEIN CT_582"/>
    <property type="match status" value="1"/>
</dbReference>
<dbReference type="SUPFAM" id="SSF52540">
    <property type="entry name" value="P-loop containing nucleoside triphosphate hydrolases"/>
    <property type="match status" value="1"/>
</dbReference>